<name>A0ABX5BJT3_9XANT</name>
<organism evidence="1 2">
    <name type="scientific">Xanthomonas bromi</name>
    <dbReference type="NCBI Taxonomy" id="56449"/>
    <lineage>
        <taxon>Bacteria</taxon>
        <taxon>Pseudomonadati</taxon>
        <taxon>Pseudomonadota</taxon>
        <taxon>Gammaproteobacteria</taxon>
        <taxon>Lysobacterales</taxon>
        <taxon>Lysobacteraceae</taxon>
        <taxon>Xanthomonas</taxon>
    </lineage>
</organism>
<reference evidence="1 2" key="1">
    <citation type="submission" date="2016-08" db="EMBL/GenBank/DDBJ databases">
        <title>Evolution of the type three secretion system and type three effector repertoires in Xanthomonas.</title>
        <authorList>
            <person name="Merda D."/>
            <person name="Briand M."/>
            <person name="Bosis E."/>
            <person name="Rousseau C."/>
            <person name="Portier P."/>
            <person name="Jacques M.-A."/>
            <person name="Fischer-Le Saux M."/>
        </authorList>
    </citation>
    <scope>NUCLEOTIDE SEQUENCE [LARGE SCALE GENOMIC DNA]</scope>
    <source>
        <strain evidence="1 2">CFBP1976</strain>
    </source>
</reference>
<sequence>MDEHMRYTGTFQKIIVGDSVVVEGGVSGLVVCDFDTWACLPGYEDWLTKDQMADDSHMESGVLIKTSDLGMLYYCEEDESILFVE</sequence>
<dbReference type="Proteomes" id="UP000239710">
    <property type="component" value="Unassembled WGS sequence"/>
</dbReference>
<dbReference type="EMBL" id="MDCE01000052">
    <property type="protein sequence ID" value="PPV04809.1"/>
    <property type="molecule type" value="Genomic_DNA"/>
</dbReference>
<evidence type="ECO:0000313" key="2">
    <source>
        <dbReference type="Proteomes" id="UP000239710"/>
    </source>
</evidence>
<protein>
    <submittedName>
        <fullName evidence="1">Uncharacterized protein</fullName>
    </submittedName>
</protein>
<proteinExistence type="predicted"/>
<comment type="caution">
    <text evidence="1">The sequence shown here is derived from an EMBL/GenBank/DDBJ whole genome shotgun (WGS) entry which is preliminary data.</text>
</comment>
<accession>A0ABX5BJT3</accession>
<gene>
    <name evidence="1" type="ORF">XbrCFBP1976_20330</name>
</gene>
<evidence type="ECO:0000313" key="1">
    <source>
        <dbReference type="EMBL" id="PPV04809.1"/>
    </source>
</evidence>
<keyword evidence="2" id="KW-1185">Reference proteome</keyword>